<evidence type="ECO:0000313" key="2">
    <source>
        <dbReference type="EMBL" id="KAJ7785144.1"/>
    </source>
</evidence>
<dbReference type="AlphaFoldDB" id="A0AAD7P2R2"/>
<feature type="region of interest" description="Disordered" evidence="1">
    <location>
        <begin position="85"/>
        <end position="109"/>
    </location>
</feature>
<comment type="caution">
    <text evidence="2">The sequence shown here is derived from an EMBL/GenBank/DDBJ whole genome shotgun (WGS) entry which is preliminary data.</text>
</comment>
<protein>
    <submittedName>
        <fullName evidence="2">Uncharacterized protein</fullName>
    </submittedName>
</protein>
<keyword evidence="3" id="KW-1185">Reference proteome</keyword>
<sequence>MIESNLDEDDGARFIFMGKAPKFPMFAGMYMQSGDLKKRLQGACVARYVSDNIKKLPFQLWSSGGTMGVDPLTFEYFRIQNPLPANRRADSHTPVANDQMNEENNEGVDSKERLVHRSKWVFANYCDLARDAARAPADPWAVTARFWDHKTPPVTLILRCSGVITKEVLEQCCKNVCEKETPTRFQPVKCDIRDWDDDTFKNPGFVCIGGHPHQIYETWVSAAHLATMDLRPGHPELDKLNWPTPTKEEIEAANEIVTGVSENEDPSETTKTLITEFKVAVAARHPRVRSQLQVMGASAADVAQKLGWDEPTGKAEWLHRSAYSYGGLGGESARPWTSQKTGNLIFGTKETNTMMLRTEMFLKRLTLRGNVRVKTELIPFDVTEKKYVWLAQKLKYTYKADTTDARVKNVREYPFLFVVWAEIEPGGPEGRVPALRACPANKVRGIVG</sequence>
<name>A0AAD7P2R2_9AGAR</name>
<organism evidence="2 3">
    <name type="scientific">Mycena maculata</name>
    <dbReference type="NCBI Taxonomy" id="230809"/>
    <lineage>
        <taxon>Eukaryota</taxon>
        <taxon>Fungi</taxon>
        <taxon>Dikarya</taxon>
        <taxon>Basidiomycota</taxon>
        <taxon>Agaricomycotina</taxon>
        <taxon>Agaricomycetes</taxon>
        <taxon>Agaricomycetidae</taxon>
        <taxon>Agaricales</taxon>
        <taxon>Marasmiineae</taxon>
        <taxon>Mycenaceae</taxon>
        <taxon>Mycena</taxon>
    </lineage>
</organism>
<evidence type="ECO:0000256" key="1">
    <source>
        <dbReference type="SAM" id="MobiDB-lite"/>
    </source>
</evidence>
<gene>
    <name evidence="2" type="ORF">DFH07DRAFT_763754</name>
</gene>
<accession>A0AAD7P2R2</accession>
<dbReference type="EMBL" id="JARJLG010000001">
    <property type="protein sequence ID" value="KAJ7785144.1"/>
    <property type="molecule type" value="Genomic_DNA"/>
</dbReference>
<proteinExistence type="predicted"/>
<reference evidence="2" key="1">
    <citation type="submission" date="2023-03" db="EMBL/GenBank/DDBJ databases">
        <title>Massive genome expansion in bonnet fungi (Mycena s.s.) driven by repeated elements and novel gene families across ecological guilds.</title>
        <authorList>
            <consortium name="Lawrence Berkeley National Laboratory"/>
            <person name="Harder C.B."/>
            <person name="Miyauchi S."/>
            <person name="Viragh M."/>
            <person name="Kuo A."/>
            <person name="Thoen E."/>
            <person name="Andreopoulos B."/>
            <person name="Lu D."/>
            <person name="Skrede I."/>
            <person name="Drula E."/>
            <person name="Henrissat B."/>
            <person name="Morin E."/>
            <person name="Kohler A."/>
            <person name="Barry K."/>
            <person name="LaButti K."/>
            <person name="Morin E."/>
            <person name="Salamov A."/>
            <person name="Lipzen A."/>
            <person name="Mereny Z."/>
            <person name="Hegedus B."/>
            <person name="Baldrian P."/>
            <person name="Stursova M."/>
            <person name="Weitz H."/>
            <person name="Taylor A."/>
            <person name="Grigoriev I.V."/>
            <person name="Nagy L.G."/>
            <person name="Martin F."/>
            <person name="Kauserud H."/>
        </authorList>
    </citation>
    <scope>NUCLEOTIDE SEQUENCE</scope>
    <source>
        <strain evidence="2">CBHHK188m</strain>
    </source>
</reference>
<evidence type="ECO:0000313" key="3">
    <source>
        <dbReference type="Proteomes" id="UP001215280"/>
    </source>
</evidence>
<dbReference type="Proteomes" id="UP001215280">
    <property type="component" value="Unassembled WGS sequence"/>
</dbReference>